<dbReference type="EMBL" id="CP012670">
    <property type="protein sequence ID" value="AUX21680.1"/>
    <property type="molecule type" value="Genomic_DNA"/>
</dbReference>
<evidence type="ECO:0008006" key="5">
    <source>
        <dbReference type="Google" id="ProtNLM"/>
    </source>
</evidence>
<proteinExistence type="predicted"/>
<dbReference type="Proteomes" id="UP000295781">
    <property type="component" value="Chromosome"/>
</dbReference>
<feature type="compositionally biased region" description="Gly residues" evidence="1">
    <location>
        <begin position="44"/>
        <end position="57"/>
    </location>
</feature>
<dbReference type="Pfam" id="PF11617">
    <property type="entry name" value="Cu-binding_MopE"/>
    <property type="match status" value="2"/>
</dbReference>
<dbReference type="PROSITE" id="PS51318">
    <property type="entry name" value="TAT"/>
    <property type="match status" value="1"/>
</dbReference>
<evidence type="ECO:0000256" key="2">
    <source>
        <dbReference type="SAM" id="SignalP"/>
    </source>
</evidence>
<dbReference type="InterPro" id="IPR006311">
    <property type="entry name" value="TAT_signal"/>
</dbReference>
<feature type="chain" id="PRO_5020233945" description="Tryptophan synthase alpha chain" evidence="2">
    <location>
        <begin position="29"/>
        <end position="698"/>
    </location>
</feature>
<sequence>MSPRNRAVRRHPLAWTGALAALAGLALAAGAMPSCARGTDRSGDGGQGDGGHGGGGQGGGGESAAGCATDCSADPGAPLCDRATGRCVACLPGAGACPAGQYCDPGAKRCVPGCGSPADCPAPLACDLAKHTCVGCASDVECPPGASCTDEGECAEGCSVERPCQAGATCCDGVCRDLATDARSCGLCGRACPAVPHGEGACISGSCALAACDSGFADCNQDPVDGCEHDAAARGPCSCAPGATRACYQGPPGTEGVGPCAPGISTCRASGLSWGPCLGQVLPELDTCADDVDNDCDGAADNPPDQDGDGWTICEGDCCDSPSDGCTTPVLVNRGAFEVADNRIDDDCDGAVDDIALCDAGLASDSSSALDHARAMDLCATTTADPPSRAQRTWGVISASFHRADGSGAPVASQRSIRRGFGSGIAPLRGARLAVLSTGVAAAQAAPNNTRPSFAPFQGGQDMGTSSGVPADWLDANGGDFPNAPGCPEPQDGARAYDPVMLKLRLRAPTNASSFRVSTFFLSSEYPEAVCSRFNDFFLALLDSTFTPLSGETPNPADGNLAFHDPPPAGGPVYPLGVNLAFGNTGLFTRCVNGPTGCSDGATAGSTTTCAGIEQLLGTGFDITRPPAQFPGDPGWCGASDRAGGGTGWLVMNGNVSPGEIMELRFVLWDTGDPWNDSVALLDNFQWSSFAAMPGTRE</sequence>
<dbReference type="InterPro" id="IPR021655">
    <property type="entry name" value="Put_metal-bd"/>
</dbReference>
<evidence type="ECO:0000313" key="3">
    <source>
        <dbReference type="EMBL" id="AUX21680.1"/>
    </source>
</evidence>
<gene>
    <name evidence="3" type="ORF">SOCEGT47_021670</name>
</gene>
<feature type="signal peptide" evidence="2">
    <location>
        <begin position="1"/>
        <end position="28"/>
    </location>
</feature>
<protein>
    <recommendedName>
        <fullName evidence="5">Tryptophan synthase alpha chain</fullName>
    </recommendedName>
</protein>
<dbReference type="RefSeq" id="WP_165373142.1">
    <property type="nucleotide sequence ID" value="NZ_CP012670.1"/>
</dbReference>
<feature type="region of interest" description="Disordered" evidence="1">
    <location>
        <begin position="38"/>
        <end position="57"/>
    </location>
</feature>
<organism evidence="3 4">
    <name type="scientific">Sorangium cellulosum</name>
    <name type="common">Polyangium cellulosum</name>
    <dbReference type="NCBI Taxonomy" id="56"/>
    <lineage>
        <taxon>Bacteria</taxon>
        <taxon>Pseudomonadati</taxon>
        <taxon>Myxococcota</taxon>
        <taxon>Polyangia</taxon>
        <taxon>Polyangiales</taxon>
        <taxon>Polyangiaceae</taxon>
        <taxon>Sorangium</taxon>
    </lineage>
</organism>
<keyword evidence="2" id="KW-0732">Signal</keyword>
<evidence type="ECO:0000256" key="1">
    <source>
        <dbReference type="SAM" id="MobiDB-lite"/>
    </source>
</evidence>
<name>A0A4P2PY29_SORCE</name>
<evidence type="ECO:0000313" key="4">
    <source>
        <dbReference type="Proteomes" id="UP000295781"/>
    </source>
</evidence>
<accession>A0A4P2PY29</accession>
<dbReference type="AlphaFoldDB" id="A0A4P2PY29"/>
<reference evidence="3 4" key="1">
    <citation type="submission" date="2015-09" db="EMBL/GenBank/DDBJ databases">
        <title>Sorangium comparison.</title>
        <authorList>
            <person name="Zaburannyi N."/>
            <person name="Bunk B."/>
            <person name="Overmann J."/>
            <person name="Mueller R."/>
        </authorList>
    </citation>
    <scope>NUCLEOTIDE SEQUENCE [LARGE SCALE GENOMIC DNA]</scope>
    <source>
        <strain evidence="3 4">So ceGT47</strain>
    </source>
</reference>